<dbReference type="OrthoDB" id="599464at2"/>
<name>A0A2H1YGE9_9FLAO</name>
<dbReference type="RefSeq" id="WP_101917031.1">
    <property type="nucleotide sequence ID" value="NZ_OENF01000012.1"/>
</dbReference>
<evidence type="ECO:0000313" key="2">
    <source>
        <dbReference type="Proteomes" id="UP000234211"/>
    </source>
</evidence>
<protein>
    <recommendedName>
        <fullName evidence="3">Ig-like domain-containing protein</fullName>
    </recommendedName>
</protein>
<gene>
    <name evidence="1" type="ORF">TNO020_20239</name>
</gene>
<keyword evidence="2" id="KW-1185">Reference proteome</keyword>
<dbReference type="Gene3D" id="2.60.40.10">
    <property type="entry name" value="Immunoglobulins"/>
    <property type="match status" value="1"/>
</dbReference>
<dbReference type="NCBIfam" id="TIGR04131">
    <property type="entry name" value="Bac_Flav_CTERM"/>
    <property type="match status" value="1"/>
</dbReference>
<dbReference type="Pfam" id="PF13585">
    <property type="entry name" value="CHU_C"/>
    <property type="match status" value="1"/>
</dbReference>
<accession>A0A2H1YGE9</accession>
<evidence type="ECO:0000313" key="1">
    <source>
        <dbReference type="EMBL" id="SOS74559.1"/>
    </source>
</evidence>
<proteinExistence type="predicted"/>
<dbReference type="InterPro" id="IPR026341">
    <property type="entry name" value="T9SS_type_B"/>
</dbReference>
<dbReference type="SUPFAM" id="SSF48726">
    <property type="entry name" value="Immunoglobulin"/>
    <property type="match status" value="1"/>
</dbReference>
<dbReference type="EMBL" id="OENF01000012">
    <property type="protein sequence ID" value="SOS74559.1"/>
    <property type="molecule type" value="Genomic_DNA"/>
</dbReference>
<reference evidence="2" key="1">
    <citation type="submission" date="2017-11" db="EMBL/GenBank/DDBJ databases">
        <authorList>
            <person name="Duchaud E."/>
        </authorList>
    </citation>
    <scope>NUCLEOTIDE SEQUENCE [LARGE SCALE GENOMIC DNA]</scope>
    <source>
        <strain evidence="2">Tenacibaculum sp. TNO020</strain>
    </source>
</reference>
<sequence>MLKKVFFIILVIVHFSTISAENKIYAINNTSLHTDKHQNSLTEITLCEGEDLSLTAEFFVGATYKWFTSDNKTINSIDLVRSNISVNMAGIYLLTISNNGCNDTAEINIIVIPKPNAGTNGSLNILKGISPSEQELFNALGGNPEQNGVWTTNNNAYTYTVNSNTCKSTAKATVNIIEDVKITNAFTPNKDGINDTWVILSDLSKIYPKNKLFIFNRHGNKVYQAAPYKNNWDGIANSNLIINSHSKLPVGAYYYVLELNDIDNTAFKGWVYINY</sequence>
<dbReference type="InterPro" id="IPR013783">
    <property type="entry name" value="Ig-like_fold"/>
</dbReference>
<organism evidence="1 2">
    <name type="scientific">Tenacibaculum piscium</name>
    <dbReference type="NCBI Taxonomy" id="1458515"/>
    <lineage>
        <taxon>Bacteria</taxon>
        <taxon>Pseudomonadati</taxon>
        <taxon>Bacteroidota</taxon>
        <taxon>Flavobacteriia</taxon>
        <taxon>Flavobacteriales</taxon>
        <taxon>Flavobacteriaceae</taxon>
        <taxon>Tenacibaculum</taxon>
    </lineage>
</organism>
<evidence type="ECO:0008006" key="3">
    <source>
        <dbReference type="Google" id="ProtNLM"/>
    </source>
</evidence>
<dbReference type="AlphaFoldDB" id="A0A2H1YGE9"/>
<dbReference type="InterPro" id="IPR036179">
    <property type="entry name" value="Ig-like_dom_sf"/>
</dbReference>
<dbReference type="Proteomes" id="UP000234211">
    <property type="component" value="Unassembled WGS sequence"/>
</dbReference>